<evidence type="ECO:0000313" key="16">
    <source>
        <dbReference type="EMBL" id="KAK2725313.1"/>
    </source>
</evidence>
<dbReference type="Gene3D" id="3.30.420.40">
    <property type="match status" value="2"/>
</dbReference>
<keyword evidence="6" id="KW-0808">Transferase</keyword>
<sequence>MEKKVVLALDVGTTTIRCCLFNKDGELQGTCKDSVPILYPRPGYVEIDPEVLFNVVTSIISTTLKKFNYSADEVNCLGIATLRGSFTTWSRKTGKPFHNIITWKDLRAIDVVQSLNCSFALRALNVGSWVLHLLTRKNRFLGGRVLKFMNGQVAPRLLWAIKNIPQLSKAIEEEDALFGCVDTWLVYMLTNKGHYITDISNISGTAIYDPYDQNYALKIMRLFGMPNNLKLPEIKPSRYDFGRTDKTYFGAMIPIASLVSDQGASIYGCGCSSKGTVRLTLGTGTFLSYNTLNLPHASISGLYPTVAYQESEKKVFVAEGSSTDTGPILDWCKCLGLFDDYKEITTIIQSVEDSDGVFFIPAFSGLQAPFHDDTAACGFIGLKPTTTKAHMLRAVVESFAFRVFQLWSIMLKETDSTTNVFRVDGGVSQCDFLLQLISDLCVVELECTSNPEMTALGAAQLAALQTGFWTAEVCESQRKINRIIKPRLEEKEKYIKQFRLWKTSVERLSSWY</sequence>
<dbReference type="FunFam" id="3.30.420.40:FF:000102">
    <property type="entry name" value="Putative glycerol kinase 5"/>
    <property type="match status" value="1"/>
</dbReference>
<comment type="subcellular location">
    <subcellularLocation>
        <location evidence="1">Cytoplasm</location>
    </subcellularLocation>
</comment>
<evidence type="ECO:0000256" key="6">
    <source>
        <dbReference type="ARBA" id="ARBA00022679"/>
    </source>
</evidence>
<dbReference type="GO" id="GO:0005524">
    <property type="term" value="F:ATP binding"/>
    <property type="evidence" value="ECO:0007669"/>
    <property type="project" value="UniProtKB-KW"/>
</dbReference>
<dbReference type="SUPFAM" id="SSF53067">
    <property type="entry name" value="Actin-like ATPase domain"/>
    <property type="match status" value="2"/>
</dbReference>
<keyword evidence="8" id="KW-0418">Kinase</keyword>
<dbReference type="EC" id="2.7.1.30" evidence="4"/>
<dbReference type="InterPro" id="IPR018484">
    <property type="entry name" value="FGGY_N"/>
</dbReference>
<evidence type="ECO:0000256" key="9">
    <source>
        <dbReference type="ARBA" id="ARBA00022798"/>
    </source>
</evidence>
<evidence type="ECO:0000256" key="5">
    <source>
        <dbReference type="ARBA" id="ARBA00022490"/>
    </source>
</evidence>
<comment type="similarity">
    <text evidence="3">Belongs to the FGGY kinase family.</text>
</comment>
<dbReference type="AlphaFoldDB" id="A0AA88IC28"/>
<feature type="domain" description="Carbohydrate kinase FGGY N-terminal" evidence="14">
    <location>
        <begin position="6"/>
        <end position="266"/>
    </location>
</feature>
<evidence type="ECO:0000256" key="3">
    <source>
        <dbReference type="ARBA" id="ARBA00009156"/>
    </source>
</evidence>
<name>A0AA88IC28_ARTSF</name>
<keyword evidence="17" id="KW-1185">Reference proteome</keyword>
<keyword evidence="9" id="KW-0319">Glycerol metabolism</keyword>
<dbReference type="FunFam" id="3.30.420.40:FF:000104">
    <property type="entry name" value="putative glycerol kinase 5"/>
    <property type="match status" value="1"/>
</dbReference>
<accession>A0AA88IC28</accession>
<dbReference type="Pfam" id="PF00370">
    <property type="entry name" value="FGGY_N"/>
    <property type="match status" value="1"/>
</dbReference>
<dbReference type="Proteomes" id="UP001187531">
    <property type="component" value="Unassembled WGS sequence"/>
</dbReference>
<evidence type="ECO:0000256" key="2">
    <source>
        <dbReference type="ARBA" id="ARBA00005190"/>
    </source>
</evidence>
<dbReference type="GO" id="GO:0006641">
    <property type="term" value="P:triglyceride metabolic process"/>
    <property type="evidence" value="ECO:0007669"/>
    <property type="project" value="TreeGrafter"/>
</dbReference>
<evidence type="ECO:0000256" key="12">
    <source>
        <dbReference type="ARBA" id="ARBA00045165"/>
    </source>
</evidence>
<dbReference type="PANTHER" id="PTHR10196">
    <property type="entry name" value="SUGAR KINASE"/>
    <property type="match status" value="1"/>
</dbReference>
<comment type="pathway">
    <text evidence="2">Polyol metabolism; glycerol degradation via glycerol kinase pathway; sn-glycerol 3-phosphate from glycerol: step 1/1.</text>
</comment>
<evidence type="ECO:0000256" key="11">
    <source>
        <dbReference type="ARBA" id="ARBA00033026"/>
    </source>
</evidence>
<evidence type="ECO:0000259" key="14">
    <source>
        <dbReference type="Pfam" id="PF00370"/>
    </source>
</evidence>
<dbReference type="InterPro" id="IPR018485">
    <property type="entry name" value="FGGY_C"/>
</dbReference>
<dbReference type="GO" id="GO:0005739">
    <property type="term" value="C:mitochondrion"/>
    <property type="evidence" value="ECO:0007669"/>
    <property type="project" value="TreeGrafter"/>
</dbReference>
<proteinExistence type="inferred from homology"/>
<evidence type="ECO:0000256" key="13">
    <source>
        <dbReference type="ARBA" id="ARBA00047192"/>
    </source>
</evidence>
<evidence type="ECO:0000256" key="8">
    <source>
        <dbReference type="ARBA" id="ARBA00022777"/>
    </source>
</evidence>
<keyword evidence="5" id="KW-0963">Cytoplasm</keyword>
<comment type="function">
    <text evidence="12">Skin-specific kinase that plays a key role in glycerol metabolism, catalyzing its phosphorylation to produce sn-glycerol 3-phosphate. Involved in skin-specific regulation of sterol regulatory element-binding protein (SREBP) processing and lipid biosynthesis.</text>
</comment>
<dbReference type="GO" id="GO:0046167">
    <property type="term" value="P:glycerol-3-phosphate biosynthetic process"/>
    <property type="evidence" value="ECO:0007669"/>
    <property type="project" value="TreeGrafter"/>
</dbReference>
<feature type="domain" description="Carbohydrate kinase FGGY C-terminal" evidence="15">
    <location>
        <begin position="279"/>
        <end position="464"/>
    </location>
</feature>
<evidence type="ECO:0000256" key="10">
    <source>
        <dbReference type="ARBA" id="ARBA00022840"/>
    </source>
</evidence>
<evidence type="ECO:0000256" key="7">
    <source>
        <dbReference type="ARBA" id="ARBA00022741"/>
    </source>
</evidence>
<dbReference type="GO" id="GO:0006071">
    <property type="term" value="P:glycerol metabolic process"/>
    <property type="evidence" value="ECO:0007669"/>
    <property type="project" value="UniProtKB-KW"/>
</dbReference>
<dbReference type="PANTHER" id="PTHR10196:SF68">
    <property type="entry name" value="GLYCEROL KINASE 5-RELATED"/>
    <property type="match status" value="1"/>
</dbReference>
<dbReference type="EMBL" id="JAVRJZ010000003">
    <property type="protein sequence ID" value="KAK2725313.1"/>
    <property type="molecule type" value="Genomic_DNA"/>
</dbReference>
<keyword evidence="10" id="KW-0067">ATP-binding</keyword>
<reference evidence="16" key="1">
    <citation type="submission" date="2023-07" db="EMBL/GenBank/DDBJ databases">
        <title>Chromosome-level genome assembly of Artemia franciscana.</title>
        <authorList>
            <person name="Jo E."/>
        </authorList>
    </citation>
    <scope>NUCLEOTIDE SEQUENCE</scope>
    <source>
        <tissue evidence="16">Whole body</tissue>
    </source>
</reference>
<evidence type="ECO:0000313" key="17">
    <source>
        <dbReference type="Proteomes" id="UP001187531"/>
    </source>
</evidence>
<protein>
    <recommendedName>
        <fullName evidence="13">Glycerol kinase 5</fullName>
        <ecNumber evidence="4">2.7.1.30</ecNumber>
    </recommendedName>
    <alternativeName>
        <fullName evidence="11">ATP:glycerol 3-phosphotransferase 5</fullName>
    </alternativeName>
</protein>
<dbReference type="InterPro" id="IPR043129">
    <property type="entry name" value="ATPase_NBD"/>
</dbReference>
<dbReference type="CDD" id="cd07793">
    <property type="entry name" value="ASKHA_NBD_FGGY_GK5-like"/>
    <property type="match status" value="1"/>
</dbReference>
<keyword evidence="7" id="KW-0547">Nucleotide-binding</keyword>
<dbReference type="InterPro" id="IPR037444">
    <property type="entry name" value="GK5"/>
</dbReference>
<gene>
    <name evidence="16" type="ORF">QYM36_001682</name>
</gene>
<dbReference type="GO" id="GO:0004370">
    <property type="term" value="F:glycerol kinase activity"/>
    <property type="evidence" value="ECO:0007669"/>
    <property type="project" value="UniProtKB-EC"/>
</dbReference>
<dbReference type="Pfam" id="PF02782">
    <property type="entry name" value="FGGY_C"/>
    <property type="match status" value="1"/>
</dbReference>
<evidence type="ECO:0000256" key="1">
    <source>
        <dbReference type="ARBA" id="ARBA00004496"/>
    </source>
</evidence>
<comment type="caution">
    <text evidence="16">The sequence shown here is derived from an EMBL/GenBank/DDBJ whole genome shotgun (WGS) entry which is preliminary data.</text>
</comment>
<dbReference type="PIRSF" id="PIRSF000538">
    <property type="entry name" value="GlpK"/>
    <property type="match status" value="1"/>
</dbReference>
<dbReference type="InterPro" id="IPR000577">
    <property type="entry name" value="Carb_kinase_FGGY"/>
</dbReference>
<organism evidence="16 17">
    <name type="scientific">Artemia franciscana</name>
    <name type="common">Brine shrimp</name>
    <name type="synonym">Artemia sanfranciscana</name>
    <dbReference type="NCBI Taxonomy" id="6661"/>
    <lineage>
        <taxon>Eukaryota</taxon>
        <taxon>Metazoa</taxon>
        <taxon>Ecdysozoa</taxon>
        <taxon>Arthropoda</taxon>
        <taxon>Crustacea</taxon>
        <taxon>Branchiopoda</taxon>
        <taxon>Anostraca</taxon>
        <taxon>Artemiidae</taxon>
        <taxon>Artemia</taxon>
    </lineage>
</organism>
<evidence type="ECO:0000256" key="4">
    <source>
        <dbReference type="ARBA" id="ARBA00012099"/>
    </source>
</evidence>
<evidence type="ECO:0000259" key="15">
    <source>
        <dbReference type="Pfam" id="PF02782"/>
    </source>
</evidence>